<reference evidence="1" key="1">
    <citation type="submission" date="2018-05" db="EMBL/GenBank/DDBJ databases">
        <authorList>
            <person name="Lanie J.A."/>
            <person name="Ng W.-L."/>
            <person name="Kazmierczak K.M."/>
            <person name="Andrzejewski T.M."/>
            <person name="Davidsen T.M."/>
            <person name="Wayne K.J."/>
            <person name="Tettelin H."/>
            <person name="Glass J.I."/>
            <person name="Rusch D."/>
            <person name="Podicherti R."/>
            <person name="Tsui H.-C.T."/>
            <person name="Winkler M.E."/>
        </authorList>
    </citation>
    <scope>NUCLEOTIDE SEQUENCE</scope>
</reference>
<name>A0A382JF58_9ZZZZ</name>
<dbReference type="SUPFAM" id="SSF51735">
    <property type="entry name" value="NAD(P)-binding Rossmann-fold domains"/>
    <property type="match status" value="1"/>
</dbReference>
<evidence type="ECO:0000313" key="1">
    <source>
        <dbReference type="EMBL" id="SVC09763.1"/>
    </source>
</evidence>
<accession>A0A382JF58</accession>
<dbReference type="AlphaFoldDB" id="A0A382JF58"/>
<sequence>MKILIAGGAGFVGNNFVHYLLDKY</sequence>
<organism evidence="1">
    <name type="scientific">marine metagenome</name>
    <dbReference type="NCBI Taxonomy" id="408172"/>
    <lineage>
        <taxon>unclassified sequences</taxon>
        <taxon>metagenomes</taxon>
        <taxon>ecological metagenomes</taxon>
    </lineage>
</organism>
<feature type="non-terminal residue" evidence="1">
    <location>
        <position position="1"/>
    </location>
</feature>
<dbReference type="InterPro" id="IPR036291">
    <property type="entry name" value="NAD(P)-bd_dom_sf"/>
</dbReference>
<feature type="non-terminal residue" evidence="1">
    <location>
        <position position="24"/>
    </location>
</feature>
<gene>
    <name evidence="1" type="ORF">METZ01_LOCUS262617</name>
</gene>
<proteinExistence type="predicted"/>
<dbReference type="EMBL" id="UINC01073408">
    <property type="protein sequence ID" value="SVC09763.1"/>
    <property type="molecule type" value="Genomic_DNA"/>
</dbReference>
<protein>
    <submittedName>
        <fullName evidence="1">Uncharacterized protein</fullName>
    </submittedName>
</protein>
<dbReference type="Gene3D" id="3.40.50.720">
    <property type="entry name" value="NAD(P)-binding Rossmann-like Domain"/>
    <property type="match status" value="1"/>
</dbReference>